<evidence type="ECO:0008006" key="3">
    <source>
        <dbReference type="Google" id="ProtNLM"/>
    </source>
</evidence>
<name>A0A1Z5RER6_SORBI</name>
<dbReference type="STRING" id="4558.A0A1Z5RER6"/>
<dbReference type="PANTHER" id="PTHR33103:SF86">
    <property type="entry name" value="OS04G0594500 PROTEIN"/>
    <property type="match status" value="1"/>
</dbReference>
<accession>A0A1Z5RER6</accession>
<evidence type="ECO:0000313" key="2">
    <source>
        <dbReference type="Proteomes" id="UP000000768"/>
    </source>
</evidence>
<dbReference type="PANTHER" id="PTHR33103">
    <property type="entry name" value="OS01G0153900 PROTEIN"/>
    <property type="match status" value="1"/>
</dbReference>
<dbReference type="EMBL" id="CM000765">
    <property type="protein sequence ID" value="OQU82234.1"/>
    <property type="molecule type" value="Genomic_DNA"/>
</dbReference>
<dbReference type="InterPro" id="IPR007750">
    <property type="entry name" value="DUF674"/>
</dbReference>
<dbReference type="eggNOG" id="ENOG502RI50">
    <property type="taxonomic scope" value="Eukaryota"/>
</dbReference>
<dbReference type="OMA" id="SCCARDD"/>
<evidence type="ECO:0000313" key="1">
    <source>
        <dbReference type="EMBL" id="OQU82234.1"/>
    </source>
</evidence>
<proteinExistence type="predicted"/>
<dbReference type="AlphaFoldDB" id="A0A1Z5RER6"/>
<gene>
    <name evidence="1" type="ORF">SORBI_3006G200100</name>
</gene>
<dbReference type="FunCoup" id="A0A1Z5RER6">
    <property type="interactions" value="47"/>
</dbReference>
<organism evidence="1 2">
    <name type="scientific">Sorghum bicolor</name>
    <name type="common">Sorghum</name>
    <name type="synonym">Sorghum vulgare</name>
    <dbReference type="NCBI Taxonomy" id="4558"/>
    <lineage>
        <taxon>Eukaryota</taxon>
        <taxon>Viridiplantae</taxon>
        <taxon>Streptophyta</taxon>
        <taxon>Embryophyta</taxon>
        <taxon>Tracheophyta</taxon>
        <taxon>Spermatophyta</taxon>
        <taxon>Magnoliopsida</taxon>
        <taxon>Liliopsida</taxon>
        <taxon>Poales</taxon>
        <taxon>Poaceae</taxon>
        <taxon>PACMAD clade</taxon>
        <taxon>Panicoideae</taxon>
        <taxon>Andropogonodae</taxon>
        <taxon>Andropogoneae</taxon>
        <taxon>Sorghinae</taxon>
        <taxon>Sorghum</taxon>
    </lineage>
</organism>
<dbReference type="Gramene" id="OQU82234">
    <property type="protein sequence ID" value="OQU82234"/>
    <property type="gene ID" value="SORBI_3006G200100"/>
</dbReference>
<reference evidence="1 2" key="1">
    <citation type="journal article" date="2009" name="Nature">
        <title>The Sorghum bicolor genome and the diversification of grasses.</title>
        <authorList>
            <person name="Paterson A.H."/>
            <person name="Bowers J.E."/>
            <person name="Bruggmann R."/>
            <person name="Dubchak I."/>
            <person name="Grimwood J."/>
            <person name="Gundlach H."/>
            <person name="Haberer G."/>
            <person name="Hellsten U."/>
            <person name="Mitros T."/>
            <person name="Poliakov A."/>
            <person name="Schmutz J."/>
            <person name="Spannagl M."/>
            <person name="Tang H."/>
            <person name="Wang X."/>
            <person name="Wicker T."/>
            <person name="Bharti A.K."/>
            <person name="Chapman J."/>
            <person name="Feltus F.A."/>
            <person name="Gowik U."/>
            <person name="Grigoriev I.V."/>
            <person name="Lyons E."/>
            <person name="Maher C.A."/>
            <person name="Martis M."/>
            <person name="Narechania A."/>
            <person name="Otillar R.P."/>
            <person name="Penning B.W."/>
            <person name="Salamov A.A."/>
            <person name="Wang Y."/>
            <person name="Zhang L."/>
            <person name="Carpita N.C."/>
            <person name="Freeling M."/>
            <person name="Gingle A.R."/>
            <person name="Hash C.T."/>
            <person name="Keller B."/>
            <person name="Klein P."/>
            <person name="Kresovich S."/>
            <person name="McCann M.C."/>
            <person name="Ming R."/>
            <person name="Peterson D.G."/>
            <person name="Mehboob-ur-Rahman"/>
            <person name="Ware D."/>
            <person name="Westhoff P."/>
            <person name="Mayer K.F."/>
            <person name="Messing J."/>
            <person name="Rokhsar D.S."/>
        </authorList>
    </citation>
    <scope>NUCLEOTIDE SEQUENCE [LARGE SCALE GENOMIC DNA]</scope>
    <source>
        <strain evidence="2">cv. BTx623</strain>
    </source>
</reference>
<protein>
    <recommendedName>
        <fullName evidence="3">DUF674 family protein</fullName>
    </recommendedName>
</protein>
<dbReference type="InParanoid" id="A0A1Z5RER6"/>
<keyword evidence="2" id="KW-1185">Reference proteome</keyword>
<reference evidence="2" key="2">
    <citation type="journal article" date="2018" name="Plant J.">
        <title>The Sorghum bicolor reference genome: improved assembly, gene annotations, a transcriptome atlas, and signatures of genome organization.</title>
        <authorList>
            <person name="McCormick R.F."/>
            <person name="Truong S.K."/>
            <person name="Sreedasyam A."/>
            <person name="Jenkins J."/>
            <person name="Shu S."/>
            <person name="Sims D."/>
            <person name="Kennedy M."/>
            <person name="Amirebrahimi M."/>
            <person name="Weers B.D."/>
            <person name="McKinley B."/>
            <person name="Mattison A."/>
            <person name="Morishige D.T."/>
            <person name="Grimwood J."/>
            <person name="Schmutz J."/>
            <person name="Mullet J.E."/>
        </authorList>
    </citation>
    <scope>NUCLEOTIDE SEQUENCE [LARGE SCALE GENOMIC DNA]</scope>
    <source>
        <strain evidence="2">cv. BTx623</strain>
    </source>
</reference>
<sequence length="497" mass="55235">MAKNEAPPTIEVKLFVDKEKKKVLFAESDKEFVDVLFGFLTMPLGTVVRLLDKQSQMGCLDEVYKSVEDLSADYFEIKACKAMLLKPLNAASGHCCRLKINVDDTKPRAAVYVCKDTSCCARDDFAFSSVPDTVCRCGKVMESVGDRPPDNGAKTEAAGSDYGVFVKGCQKFITTDDLQVAPASTSLMLSLCKKFGVQDPNDLDKTTLQLTSDKQPLTGLHFDVPISPDDAPLVWVDWSLWNEQVNEVDDKVVKIKVLQTKTNSAVLYAEVGHDFVDLVFGLLSVPLGSVAKAFCQPLPNGCIDNLYRSIDGCAEGCMRAECKNLLLTPELPPFFGCGASQILQVNQIAPRKIKIDFCFTCFKIGGFSGYSRCHQKGRIIRWDGYDPEYGYINCQKYTKTAEVSELDPKSPEGKSDHHSAYVKQEPQNFMVTDCLRVSPLSLDSCLRVVSDAKVEMKELVEKEVTLTKFQVREIQRAALMSRDALSSVLVPLRRRRI</sequence>
<dbReference type="Proteomes" id="UP000000768">
    <property type="component" value="Chromosome 6"/>
</dbReference>
<dbReference type="Pfam" id="PF05056">
    <property type="entry name" value="DUF674"/>
    <property type="match status" value="1"/>
</dbReference>